<feature type="transmembrane region" description="Helical" evidence="1">
    <location>
        <begin position="20"/>
        <end position="41"/>
    </location>
</feature>
<comment type="caution">
    <text evidence="2">The sequence shown here is derived from an EMBL/GenBank/DDBJ whole genome shotgun (WGS) entry which is preliminary data.</text>
</comment>
<evidence type="ECO:0000313" key="2">
    <source>
        <dbReference type="EMBL" id="RAL24457.1"/>
    </source>
</evidence>
<keyword evidence="3" id="KW-1185">Reference proteome</keyword>
<dbReference type="EMBL" id="QJKK01000004">
    <property type="protein sequence ID" value="RAL24457.1"/>
    <property type="molecule type" value="Genomic_DNA"/>
</dbReference>
<dbReference type="RefSeq" id="WP_113658828.1">
    <property type="nucleotide sequence ID" value="NZ_KZ845666.1"/>
</dbReference>
<keyword evidence="1" id="KW-0812">Transmembrane</keyword>
<reference evidence="2 3" key="1">
    <citation type="submission" date="2018-06" db="EMBL/GenBank/DDBJ databases">
        <title>Thermoflavimicrobium daqus sp. nov., a thermophilic microbe isolated from Moutai-flavour Daqu.</title>
        <authorList>
            <person name="Wang X."/>
            <person name="Zhou H."/>
        </authorList>
    </citation>
    <scope>NUCLEOTIDE SEQUENCE [LARGE SCALE GENOMIC DNA]</scope>
    <source>
        <strain evidence="2 3">FBKL4.011</strain>
    </source>
</reference>
<feature type="transmembrane region" description="Helical" evidence="1">
    <location>
        <begin position="142"/>
        <end position="165"/>
    </location>
</feature>
<evidence type="ECO:0000313" key="3">
    <source>
        <dbReference type="Proteomes" id="UP000251213"/>
    </source>
</evidence>
<organism evidence="2 3">
    <name type="scientific">Thermoflavimicrobium daqui</name>
    <dbReference type="NCBI Taxonomy" id="2137476"/>
    <lineage>
        <taxon>Bacteria</taxon>
        <taxon>Bacillati</taxon>
        <taxon>Bacillota</taxon>
        <taxon>Bacilli</taxon>
        <taxon>Bacillales</taxon>
        <taxon>Thermoactinomycetaceae</taxon>
        <taxon>Thermoflavimicrobium</taxon>
    </lineage>
</organism>
<feature type="transmembrane region" description="Helical" evidence="1">
    <location>
        <begin position="64"/>
        <end position="85"/>
    </location>
</feature>
<dbReference type="AlphaFoldDB" id="A0A364K552"/>
<evidence type="ECO:0000256" key="1">
    <source>
        <dbReference type="SAM" id="Phobius"/>
    </source>
</evidence>
<dbReference type="Pfam" id="PF13160">
    <property type="entry name" value="DUF3995"/>
    <property type="match status" value="1"/>
</dbReference>
<feature type="transmembrane region" description="Helical" evidence="1">
    <location>
        <begin position="97"/>
        <end position="122"/>
    </location>
</feature>
<protein>
    <submittedName>
        <fullName evidence="2">DUF3995 domain-containing protein</fullName>
    </submittedName>
</protein>
<proteinExistence type="predicted"/>
<keyword evidence="1" id="KW-1133">Transmembrane helix</keyword>
<accession>A0A364K552</accession>
<dbReference type="InterPro" id="IPR025058">
    <property type="entry name" value="DUF3995"/>
</dbReference>
<dbReference type="Proteomes" id="UP000251213">
    <property type="component" value="Unassembled WGS sequence"/>
</dbReference>
<keyword evidence="1" id="KW-0472">Membrane</keyword>
<reference evidence="2 3" key="2">
    <citation type="submission" date="2018-06" db="EMBL/GenBank/DDBJ databases">
        <authorList>
            <person name="Zhirakovskaya E."/>
        </authorList>
    </citation>
    <scope>NUCLEOTIDE SEQUENCE [LARGE SCALE GENOMIC DNA]</scope>
    <source>
        <strain evidence="2 3">FBKL4.011</strain>
    </source>
</reference>
<gene>
    <name evidence="2" type="ORF">DL897_09060</name>
</gene>
<name>A0A364K552_9BACL</name>
<dbReference type="OrthoDB" id="2868974at2"/>
<sequence length="174" mass="19575">MNFQNRISDLTSRQSRSKEWAAYTASIWSFMFATISFYWAAGGTLGANTLGNGIKAMALERDPVFVMILWITAVLKFLLGFLALALVRRWGQSIPRWLLFVSTFGVGMGMVFYGGVGLIKVALMEIGVISIPSAIGPQAVHWYLILWEPFWLLGGILFTIAAWYYNHGHPHRRV</sequence>